<protein>
    <submittedName>
        <fullName evidence="1">Uncharacterized protein</fullName>
    </submittedName>
</protein>
<name>A0ABD2PZG8_9PLAT</name>
<organism evidence="1 2">
    <name type="scientific">Cichlidogyrus casuarinus</name>
    <dbReference type="NCBI Taxonomy" id="1844966"/>
    <lineage>
        <taxon>Eukaryota</taxon>
        <taxon>Metazoa</taxon>
        <taxon>Spiralia</taxon>
        <taxon>Lophotrochozoa</taxon>
        <taxon>Platyhelminthes</taxon>
        <taxon>Monogenea</taxon>
        <taxon>Monopisthocotylea</taxon>
        <taxon>Dactylogyridea</taxon>
        <taxon>Ancyrocephalidae</taxon>
        <taxon>Cichlidogyrus</taxon>
    </lineage>
</organism>
<dbReference type="AlphaFoldDB" id="A0ABD2PZG8"/>
<comment type="caution">
    <text evidence="1">The sequence shown here is derived from an EMBL/GenBank/DDBJ whole genome shotgun (WGS) entry which is preliminary data.</text>
</comment>
<proteinExistence type="predicted"/>
<dbReference type="EMBL" id="JBJKFK010001673">
    <property type="protein sequence ID" value="KAL3312498.1"/>
    <property type="molecule type" value="Genomic_DNA"/>
</dbReference>
<accession>A0ABD2PZG8</accession>
<feature type="non-terminal residue" evidence="1">
    <location>
        <position position="321"/>
    </location>
</feature>
<sequence>MSSQQVKSNSSPEVRFEIVSINPNSQYKVSYFYSFFKDGLLYDRLRVDISVHRVFVSRNLIYLGRFSIDDNANYATTFVQDRINEILQNGTDDLMYDFEICISLLFYIYLYKLTTLRFLTFKQVEESFNYRFSTALNSSKFSPRNKELILECYQKKLEILEKSVFNEMFRQPDEKLNIDLSKTMVINEFFHLKKAPKERCSLLDGKKLTINEETKPAKTMTETTKIETFGPKLAPSVPPEPVVLNPKPPLPRKPIVLNPKPPVSPKQVIPKLEASLSPKPFIPKLKPSMPPKPVVPKLKSLLRTEFVAKNKIKLNETDEGI</sequence>
<reference evidence="1 2" key="1">
    <citation type="submission" date="2024-11" db="EMBL/GenBank/DDBJ databases">
        <title>Adaptive evolution of stress response genes in parasites aligns with host niche diversity.</title>
        <authorList>
            <person name="Hahn C."/>
            <person name="Resl P."/>
        </authorList>
    </citation>
    <scope>NUCLEOTIDE SEQUENCE [LARGE SCALE GENOMIC DNA]</scope>
    <source>
        <strain evidence="1">EGGRZ-B1_66</strain>
        <tissue evidence="1">Body</tissue>
    </source>
</reference>
<gene>
    <name evidence="1" type="ORF">Ciccas_008906</name>
</gene>
<keyword evidence="2" id="KW-1185">Reference proteome</keyword>
<evidence type="ECO:0000313" key="2">
    <source>
        <dbReference type="Proteomes" id="UP001626550"/>
    </source>
</evidence>
<dbReference type="Proteomes" id="UP001626550">
    <property type="component" value="Unassembled WGS sequence"/>
</dbReference>
<evidence type="ECO:0000313" key="1">
    <source>
        <dbReference type="EMBL" id="KAL3312498.1"/>
    </source>
</evidence>